<evidence type="ECO:0000256" key="1">
    <source>
        <dbReference type="SAM" id="SignalP"/>
    </source>
</evidence>
<accession>A0A0J7KLR7</accession>
<dbReference type="InterPro" id="IPR031734">
    <property type="entry name" value="MBF2"/>
</dbReference>
<dbReference type="PaxDb" id="67767-A0A0J7KLR7"/>
<dbReference type="EMBL" id="LBMM01005641">
    <property type="protein sequence ID" value="KMQ91343.1"/>
    <property type="molecule type" value="Genomic_DNA"/>
</dbReference>
<comment type="caution">
    <text evidence="2">The sequence shown here is derived from an EMBL/GenBank/DDBJ whole genome shotgun (WGS) entry which is preliminary data.</text>
</comment>
<evidence type="ECO:0000313" key="2">
    <source>
        <dbReference type="EMBL" id="KMQ91343.1"/>
    </source>
</evidence>
<keyword evidence="1" id="KW-0732">Signal</keyword>
<dbReference type="Proteomes" id="UP000036403">
    <property type="component" value="Unassembled WGS sequence"/>
</dbReference>
<keyword evidence="3" id="KW-1185">Reference proteome</keyword>
<reference evidence="2 3" key="1">
    <citation type="submission" date="2015-04" db="EMBL/GenBank/DDBJ databases">
        <title>Lasius niger genome sequencing.</title>
        <authorList>
            <person name="Konorov E.A."/>
            <person name="Nikitin M.A."/>
            <person name="Kirill M.V."/>
            <person name="Chang P."/>
        </authorList>
    </citation>
    <scope>NUCLEOTIDE SEQUENCE [LARGE SCALE GENOMIC DNA]</scope>
    <source>
        <tissue evidence="2">Whole</tissue>
    </source>
</reference>
<protein>
    <submittedName>
        <fullName evidence="2">Putative salivary secreted peptide-like protein</fullName>
    </submittedName>
</protein>
<evidence type="ECO:0000313" key="3">
    <source>
        <dbReference type="Proteomes" id="UP000036403"/>
    </source>
</evidence>
<dbReference type="PANTHER" id="PTHR37685">
    <property type="entry name" value="GEO11136P1-RELATED"/>
    <property type="match status" value="1"/>
</dbReference>
<organism evidence="2 3">
    <name type="scientific">Lasius niger</name>
    <name type="common">Black garden ant</name>
    <dbReference type="NCBI Taxonomy" id="67767"/>
    <lineage>
        <taxon>Eukaryota</taxon>
        <taxon>Metazoa</taxon>
        <taxon>Ecdysozoa</taxon>
        <taxon>Arthropoda</taxon>
        <taxon>Hexapoda</taxon>
        <taxon>Insecta</taxon>
        <taxon>Pterygota</taxon>
        <taxon>Neoptera</taxon>
        <taxon>Endopterygota</taxon>
        <taxon>Hymenoptera</taxon>
        <taxon>Apocrita</taxon>
        <taxon>Aculeata</taxon>
        <taxon>Formicoidea</taxon>
        <taxon>Formicidae</taxon>
        <taxon>Formicinae</taxon>
        <taxon>Lasius</taxon>
        <taxon>Lasius</taxon>
    </lineage>
</organism>
<name>A0A0J7KLR7_LASNI</name>
<gene>
    <name evidence="2" type="ORF">RF55_8810</name>
</gene>
<proteinExistence type="predicted"/>
<dbReference type="Pfam" id="PF15868">
    <property type="entry name" value="MBF2"/>
    <property type="match status" value="1"/>
</dbReference>
<dbReference type="OrthoDB" id="8192785at2759"/>
<sequence>MLAQKYIIDLAFLVAVLLVIAPTNGAVDHHAEANQSQNLNIGHREPGDRLVLKENIVKHNSYPKVIVIERGFNIAERERITLVQSRNQNADRNGASVSLVRGGPGHNSVTLFFESQRGHGIDHVVELYAR</sequence>
<feature type="chain" id="PRO_5005290075" evidence="1">
    <location>
        <begin position="26"/>
        <end position="130"/>
    </location>
</feature>
<dbReference type="PANTHER" id="PTHR37685:SF1">
    <property type="entry name" value="GEO11136P1-RELATED"/>
    <property type="match status" value="1"/>
</dbReference>
<feature type="signal peptide" evidence="1">
    <location>
        <begin position="1"/>
        <end position="25"/>
    </location>
</feature>
<dbReference type="AlphaFoldDB" id="A0A0J7KLR7"/>